<dbReference type="EMBL" id="CAJZCX010000005">
    <property type="protein sequence ID" value="CAG9474516.1"/>
    <property type="molecule type" value="Genomic_DNA"/>
</dbReference>
<name>A0A8S4HBP3_PLAVI</name>
<feature type="compositionally biased region" description="Low complexity" evidence="1">
    <location>
        <begin position="263"/>
        <end position="275"/>
    </location>
</feature>
<proteinExistence type="predicted"/>
<dbReference type="Pfam" id="PF05795">
    <property type="entry name" value="Plasmodium_Vir"/>
    <property type="match status" value="1"/>
</dbReference>
<dbReference type="Proteomes" id="UP000779233">
    <property type="component" value="Unassembled WGS sequence"/>
</dbReference>
<feature type="region of interest" description="Disordered" evidence="1">
    <location>
        <begin position="228"/>
        <end position="277"/>
    </location>
</feature>
<comment type="caution">
    <text evidence="2">The sequence shown here is derived from an EMBL/GenBank/DDBJ whole genome shotgun (WGS) entry which is preliminary data.</text>
</comment>
<dbReference type="AlphaFoldDB" id="A0A8S4HBP3"/>
<organism evidence="2 3">
    <name type="scientific">Plasmodium vivax</name>
    <name type="common">malaria parasite P. vivax</name>
    <dbReference type="NCBI Taxonomy" id="5855"/>
    <lineage>
        <taxon>Eukaryota</taxon>
        <taxon>Sar</taxon>
        <taxon>Alveolata</taxon>
        <taxon>Apicomplexa</taxon>
        <taxon>Aconoidasida</taxon>
        <taxon>Haemosporida</taxon>
        <taxon>Plasmodiidae</taxon>
        <taxon>Plasmodium</taxon>
        <taxon>Plasmodium (Plasmodium)</taxon>
    </lineage>
</organism>
<accession>A0A8S4HBP3</accession>
<gene>
    <name evidence="2" type="ORF">PVW1_100007700</name>
</gene>
<dbReference type="VEuPathDB" id="PlasmoDB:PVPAM_000008500"/>
<sequence length="313" mass="36653">MAPRVKSRDFSQLFQISEKELYSEKFYDAMDMESDDLKDYDDKCSKITVKKANEEIIQICKKYLRFLDTSKEWIGLFSVYDVSLLLNYWLYEKLIGIYGEENNEDIILGFTDLQMKWGYPQSKRYYESYYQKCKPKLSIVNHKDWKNRKELYDYYVDFNHLYNMAKFRDEKCEHYNKIKEKSSLYDHFAPLCESKGDDCPDFYEKCEPYNPKNVLHELRCHAEMQAAPARALHPSPDTRDTEAQTLQSDGPRDYSQFQPPVESTQDTHSTSQSSDIKTKVTNSVLGAAPVLLTATMLYRVPGFAGSVEAEQII</sequence>
<reference evidence="2" key="1">
    <citation type="submission" date="2021-09" db="EMBL/GenBank/DDBJ databases">
        <authorList>
            <consortium name="Pathogen Informatics"/>
        </authorList>
    </citation>
    <scope>NUCLEOTIDE SEQUENCE</scope>
    <source>
        <strain evidence="2">PvW1</strain>
    </source>
</reference>
<evidence type="ECO:0000313" key="2">
    <source>
        <dbReference type="EMBL" id="CAG9474516.1"/>
    </source>
</evidence>
<evidence type="ECO:0000313" key="3">
    <source>
        <dbReference type="Proteomes" id="UP000779233"/>
    </source>
</evidence>
<evidence type="ECO:0000256" key="1">
    <source>
        <dbReference type="SAM" id="MobiDB-lite"/>
    </source>
</evidence>
<dbReference type="InterPro" id="IPR008780">
    <property type="entry name" value="Plasmodium_Vir"/>
</dbReference>
<protein>
    <submittedName>
        <fullName evidence="2">(malaria parasite P. vivax) hypothetical protein</fullName>
    </submittedName>
</protein>